<accession>V5WIF9</accession>
<proteinExistence type="predicted"/>
<dbReference type="PATRIC" id="fig|1307761.3.peg.2193"/>
<dbReference type="AlphaFoldDB" id="V5WIF9"/>
<sequence length="390" mass="45970">MKLHSFLPSRAEHQYNSMKTSGRSGTKEMIVGALLRLFSSNARMRTGSRRFFTAILLTGLILFTSCAGSNSYPRYEFLGPEYRSYLARLMEEKDFASRFVMMERLTAEIARERGSDDLRSFIHQYSMDQGDDPYMAYYLQILGDHYAGQKPGLSQYYYNRILSEYPDVRRGTSSTHFAALQGLLRQETDPPKRIEYYRQLIREFPEKIDLGLTWYRLAGEYRNDGRFSEYFAALEEFSRYPDTRVPGAPDIHEAVQEQLSFHRNNSKDWTSPSLDTLVDNIKISLYYKQDWRLERHRAKENFFAMSWLQDPSDFNSRPNFNIGTFLNAARSISFSADFTILNEKEAYLKTWGWSYRIPEWYFYFRKVDYPADPEIHGNWEWAGIYFGDTL</sequence>
<evidence type="ECO:0008006" key="3">
    <source>
        <dbReference type="Google" id="ProtNLM"/>
    </source>
</evidence>
<keyword evidence="2" id="KW-1185">Reference proteome</keyword>
<dbReference type="eggNOG" id="COG0457">
    <property type="taxonomic scope" value="Bacteria"/>
</dbReference>
<reference evidence="1 2" key="1">
    <citation type="journal article" date="2015" name="Stand. Genomic Sci.">
        <title>Complete genome sequence and description of Salinispira pacifica gen. nov., sp. nov., a novel spirochaete isolated form a hypersaline microbial mat.</title>
        <authorList>
            <person name="Ben Hania W."/>
            <person name="Joseph M."/>
            <person name="Schumann P."/>
            <person name="Bunk B."/>
            <person name="Fiebig A."/>
            <person name="Sproer C."/>
            <person name="Klenk H.P."/>
            <person name="Fardeau M.L."/>
            <person name="Spring S."/>
        </authorList>
    </citation>
    <scope>NUCLEOTIDE SEQUENCE [LARGE SCALE GENOMIC DNA]</scope>
    <source>
        <strain evidence="1 2">L21-RPul-D2</strain>
    </source>
</reference>
<dbReference type="HOGENOM" id="CLU_070263_0_0_12"/>
<dbReference type="EMBL" id="CP006939">
    <property type="protein sequence ID" value="AHC15563.1"/>
    <property type="molecule type" value="Genomic_DNA"/>
</dbReference>
<evidence type="ECO:0000313" key="2">
    <source>
        <dbReference type="Proteomes" id="UP000018680"/>
    </source>
</evidence>
<dbReference type="KEGG" id="slr:L21SP2_2200"/>
<dbReference type="Proteomes" id="UP000018680">
    <property type="component" value="Chromosome"/>
</dbReference>
<dbReference type="STRING" id="1307761.L21SP2_2200"/>
<organism evidence="1 2">
    <name type="scientific">Salinispira pacifica</name>
    <dbReference type="NCBI Taxonomy" id="1307761"/>
    <lineage>
        <taxon>Bacteria</taxon>
        <taxon>Pseudomonadati</taxon>
        <taxon>Spirochaetota</taxon>
        <taxon>Spirochaetia</taxon>
        <taxon>Spirochaetales</taxon>
        <taxon>Spirochaetaceae</taxon>
        <taxon>Salinispira</taxon>
    </lineage>
</organism>
<evidence type="ECO:0000313" key="1">
    <source>
        <dbReference type="EMBL" id="AHC15563.1"/>
    </source>
</evidence>
<gene>
    <name evidence="1" type="ORF">L21SP2_2200</name>
</gene>
<protein>
    <recommendedName>
        <fullName evidence="3">Tetratricopeptide repeat protein</fullName>
    </recommendedName>
</protein>
<name>V5WIF9_9SPIO</name>